<dbReference type="PANTHER" id="PTHR10556">
    <property type="entry name" value="3-OXO-5-ALPHA-STEROID 4-DEHYDROGENASE"/>
    <property type="match status" value="1"/>
</dbReference>
<dbReference type="PANTHER" id="PTHR10556:SF57">
    <property type="entry name" value="3-OXO-5-ALPHA-STEROID 4-DEHYDROGENASE 1"/>
    <property type="match status" value="1"/>
</dbReference>
<organism evidence="20 21">
    <name type="scientific">Stichopus japonicus</name>
    <name type="common">Sea cucumber</name>
    <dbReference type="NCBI Taxonomy" id="307972"/>
    <lineage>
        <taxon>Eukaryota</taxon>
        <taxon>Metazoa</taxon>
        <taxon>Echinodermata</taxon>
        <taxon>Eleutherozoa</taxon>
        <taxon>Echinozoa</taxon>
        <taxon>Holothuroidea</taxon>
        <taxon>Aspidochirotacea</taxon>
        <taxon>Aspidochirotida</taxon>
        <taxon>Stichopodidae</taxon>
        <taxon>Apostichopus</taxon>
    </lineage>
</organism>
<accession>A0A2G8LMH2</accession>
<keyword evidence="9" id="KW-0726">Sexual differentiation</keyword>
<evidence type="ECO:0000256" key="17">
    <source>
        <dbReference type="ARBA" id="ARBA00049397"/>
    </source>
</evidence>
<dbReference type="AlphaFoldDB" id="A0A2G8LMH2"/>
<keyword evidence="6" id="KW-0256">Endoplasmic reticulum</keyword>
<dbReference type="InterPro" id="IPR001104">
    <property type="entry name" value="3-oxo-5_a-steroid_4-DH_C"/>
</dbReference>
<evidence type="ECO:0000256" key="3">
    <source>
        <dbReference type="ARBA" id="ARBA00007742"/>
    </source>
</evidence>
<evidence type="ECO:0000313" key="20">
    <source>
        <dbReference type="EMBL" id="PIK61458.1"/>
    </source>
</evidence>
<evidence type="ECO:0000256" key="18">
    <source>
        <dbReference type="PIRNR" id="PIRNR015596"/>
    </source>
</evidence>
<evidence type="ECO:0000256" key="6">
    <source>
        <dbReference type="ARBA" id="ARBA00022824"/>
    </source>
</evidence>
<dbReference type="OrthoDB" id="5788137at2759"/>
<dbReference type="GO" id="GO:0006702">
    <property type="term" value="P:androgen biosynthetic process"/>
    <property type="evidence" value="ECO:0007669"/>
    <property type="project" value="UniProtKB-ARBA"/>
</dbReference>
<dbReference type="Pfam" id="PF02544">
    <property type="entry name" value="Steroid_dh"/>
    <property type="match status" value="1"/>
</dbReference>
<feature type="transmembrane region" description="Helical" evidence="18">
    <location>
        <begin position="48"/>
        <end position="70"/>
    </location>
</feature>
<feature type="transmembrane region" description="Helical" evidence="18">
    <location>
        <begin position="122"/>
        <end position="142"/>
    </location>
</feature>
<evidence type="ECO:0000256" key="14">
    <source>
        <dbReference type="ARBA" id="ARBA00037789"/>
    </source>
</evidence>
<feature type="domain" description="3-oxo-5-alpha-steroid 4-dehydrogenase C-terminal" evidence="19">
    <location>
        <begin position="148"/>
        <end position="295"/>
    </location>
</feature>
<comment type="subcellular location">
    <subcellularLocation>
        <location evidence="2">Endoplasmic reticulum membrane</location>
        <topology evidence="2">Multi-pass membrane protein</topology>
    </subcellularLocation>
    <subcellularLocation>
        <location evidence="1">Microsome membrane</location>
        <topology evidence="1">Multi-pass membrane protein</topology>
    </subcellularLocation>
</comment>
<evidence type="ECO:0000256" key="8">
    <source>
        <dbReference type="ARBA" id="ARBA00022857"/>
    </source>
</evidence>
<keyword evidence="5" id="KW-0221">Differentiation</keyword>
<feature type="transmembrane region" description="Helical" evidence="18">
    <location>
        <begin position="154"/>
        <end position="173"/>
    </location>
</feature>
<dbReference type="Proteomes" id="UP000230750">
    <property type="component" value="Unassembled WGS sequence"/>
</dbReference>
<comment type="catalytic activity">
    <reaction evidence="16">
        <text>androst-4-ene-3,17-dione + NADPH + H(+) = 5alpha-androstan-3,17-dione + NADP(+)</text>
        <dbReference type="Rhea" id="RHEA:50816"/>
        <dbReference type="ChEBI" id="CHEBI:15378"/>
        <dbReference type="ChEBI" id="CHEBI:15994"/>
        <dbReference type="ChEBI" id="CHEBI:16422"/>
        <dbReference type="ChEBI" id="CHEBI:57783"/>
        <dbReference type="ChEBI" id="CHEBI:58349"/>
    </reaction>
    <physiologicalReaction direction="left-to-right" evidence="16">
        <dbReference type="Rhea" id="RHEA:50817"/>
    </physiologicalReaction>
</comment>
<proteinExistence type="inferred from homology"/>
<keyword evidence="12" id="KW-0443">Lipid metabolism</keyword>
<dbReference type="STRING" id="307972.A0A2G8LMH2"/>
<keyword evidence="13 18" id="KW-0472">Membrane</keyword>
<evidence type="ECO:0000256" key="7">
    <source>
        <dbReference type="ARBA" id="ARBA00022848"/>
    </source>
</evidence>
<evidence type="ECO:0000256" key="5">
    <source>
        <dbReference type="ARBA" id="ARBA00022782"/>
    </source>
</evidence>
<evidence type="ECO:0000256" key="2">
    <source>
        <dbReference type="ARBA" id="ARBA00004477"/>
    </source>
</evidence>
<comment type="caution">
    <text evidence="20">The sequence shown here is derived from an EMBL/GenBank/DDBJ whole genome shotgun (WGS) entry which is preliminary data.</text>
</comment>
<dbReference type="InterPro" id="IPR016636">
    <property type="entry name" value="3-oxo-5-alpha-steroid_4-DH"/>
</dbReference>
<dbReference type="PIRSF" id="PIRSF015596">
    <property type="entry name" value="5_alpha-SR2"/>
    <property type="match status" value="1"/>
</dbReference>
<dbReference type="Gene3D" id="1.20.120.1630">
    <property type="match status" value="1"/>
</dbReference>
<evidence type="ECO:0000256" key="11">
    <source>
        <dbReference type="ARBA" id="ARBA00023002"/>
    </source>
</evidence>
<keyword evidence="7" id="KW-0492">Microsome</keyword>
<gene>
    <name evidence="20" type="ORF">BSL78_01583</name>
</gene>
<evidence type="ECO:0000256" key="12">
    <source>
        <dbReference type="ARBA" id="ARBA00023098"/>
    </source>
</evidence>
<comment type="catalytic activity">
    <reaction evidence="15">
        <text>5alpha-pregnane-3,20-dione + NADP(+) = progesterone + NADPH + H(+)</text>
        <dbReference type="Rhea" id="RHEA:21952"/>
        <dbReference type="ChEBI" id="CHEBI:15378"/>
        <dbReference type="ChEBI" id="CHEBI:17026"/>
        <dbReference type="ChEBI" id="CHEBI:28952"/>
        <dbReference type="ChEBI" id="CHEBI:57783"/>
        <dbReference type="ChEBI" id="CHEBI:58349"/>
        <dbReference type="EC" id="1.3.1.22"/>
    </reaction>
    <physiologicalReaction direction="right-to-left" evidence="15">
        <dbReference type="Rhea" id="RHEA:21954"/>
    </physiologicalReaction>
</comment>
<dbReference type="GO" id="GO:0047751">
    <property type="term" value="F:3-oxo-5-alpha-steroid 4-dehydrogenase (NADP+) activity"/>
    <property type="evidence" value="ECO:0007669"/>
    <property type="project" value="UniProtKB-EC"/>
</dbReference>
<comment type="catalytic activity">
    <reaction evidence="18">
        <text>a 3-oxo-5alpha-steroid + NADP(+) = a 3-oxo-Delta(4)-steroid + NADPH + H(+)</text>
        <dbReference type="Rhea" id="RHEA:54384"/>
        <dbReference type="ChEBI" id="CHEBI:13601"/>
        <dbReference type="ChEBI" id="CHEBI:15378"/>
        <dbReference type="ChEBI" id="CHEBI:47909"/>
        <dbReference type="ChEBI" id="CHEBI:57783"/>
        <dbReference type="ChEBI" id="CHEBI:58349"/>
        <dbReference type="EC" id="1.3.1.22"/>
    </reaction>
</comment>
<keyword evidence="10 18" id="KW-1133">Transmembrane helix</keyword>
<dbReference type="EC" id="1.3.1.22" evidence="18"/>
<keyword evidence="8" id="KW-0521">NADP</keyword>
<evidence type="ECO:0000256" key="4">
    <source>
        <dbReference type="ARBA" id="ARBA00022692"/>
    </source>
</evidence>
<reference evidence="20 21" key="1">
    <citation type="journal article" date="2017" name="PLoS Biol.">
        <title>The sea cucumber genome provides insights into morphological evolution and visceral regeneration.</title>
        <authorList>
            <person name="Zhang X."/>
            <person name="Sun L."/>
            <person name="Yuan J."/>
            <person name="Sun Y."/>
            <person name="Gao Y."/>
            <person name="Zhang L."/>
            <person name="Li S."/>
            <person name="Dai H."/>
            <person name="Hamel J.F."/>
            <person name="Liu C."/>
            <person name="Yu Y."/>
            <person name="Liu S."/>
            <person name="Lin W."/>
            <person name="Guo K."/>
            <person name="Jin S."/>
            <person name="Xu P."/>
            <person name="Storey K.B."/>
            <person name="Huan P."/>
            <person name="Zhang T."/>
            <person name="Zhou Y."/>
            <person name="Zhang J."/>
            <person name="Lin C."/>
            <person name="Li X."/>
            <person name="Xing L."/>
            <person name="Huo D."/>
            <person name="Sun M."/>
            <person name="Wang L."/>
            <person name="Mercier A."/>
            <person name="Li F."/>
            <person name="Yang H."/>
            <person name="Xiang J."/>
        </authorList>
    </citation>
    <scope>NUCLEOTIDE SEQUENCE [LARGE SCALE GENOMIC DNA]</scope>
    <source>
        <strain evidence="20">Shaxun</strain>
        <tissue evidence="20">Muscle</tissue>
    </source>
</reference>
<evidence type="ECO:0000256" key="15">
    <source>
        <dbReference type="ARBA" id="ARBA00048292"/>
    </source>
</evidence>
<evidence type="ECO:0000256" key="10">
    <source>
        <dbReference type="ARBA" id="ARBA00022989"/>
    </source>
</evidence>
<feature type="transmembrane region" description="Helical" evidence="18">
    <location>
        <begin position="91"/>
        <end position="110"/>
    </location>
</feature>
<sequence>MQQLIVVRDLKGCTPMEKDKMADRKEEFTLTGIGIQILEAFDKTESEVITIMSQFMLACSIFVFLALYMLKAPYGRYANTKVYGFGIHGKVAWFLQELPSLMIPVYLAVFTDSSGSSKVGRVLIAVFLVHYFQRTFIFPFLLRGGKVTPVVPFILALVFCCYNGFMQGAYLLHVSTYQDWWFSDPRFVIGIALFFLGLVINIHSDSVLRNLRKPGETGYKIPEGGLFNYVSGANFFGEIVEWMGFAIACWSLPAVSFCIFSTCNIGQRAMHHHEWYLQKFDDYPKNRKALIPFLF</sequence>
<dbReference type="FunFam" id="1.20.120.1630:FF:000002">
    <property type="entry name" value="Steroid 5 alpha-reductase 1"/>
    <property type="match status" value="1"/>
</dbReference>
<name>A0A2G8LMH2_STIJA</name>
<evidence type="ECO:0000256" key="1">
    <source>
        <dbReference type="ARBA" id="ARBA00004154"/>
    </source>
</evidence>
<dbReference type="InterPro" id="IPR039357">
    <property type="entry name" value="SRD5A/TECR"/>
</dbReference>
<evidence type="ECO:0000313" key="21">
    <source>
        <dbReference type="Proteomes" id="UP000230750"/>
    </source>
</evidence>
<dbReference type="GO" id="GO:0007548">
    <property type="term" value="P:sex differentiation"/>
    <property type="evidence" value="ECO:0007669"/>
    <property type="project" value="UniProtKB-KW"/>
</dbReference>
<keyword evidence="11" id="KW-0560">Oxidoreductase</keyword>
<dbReference type="PROSITE" id="PS50244">
    <property type="entry name" value="S5A_REDUCTASE"/>
    <property type="match status" value="1"/>
</dbReference>
<comment type="catalytic activity">
    <reaction evidence="17">
        <text>17beta-hydroxy-5alpha-androstan-3-one + NADP(+) = testosterone + NADPH + H(+)</text>
        <dbReference type="Rhea" id="RHEA:50820"/>
        <dbReference type="ChEBI" id="CHEBI:15378"/>
        <dbReference type="ChEBI" id="CHEBI:16330"/>
        <dbReference type="ChEBI" id="CHEBI:17347"/>
        <dbReference type="ChEBI" id="CHEBI:57783"/>
        <dbReference type="ChEBI" id="CHEBI:58349"/>
        <dbReference type="EC" id="1.3.1.22"/>
    </reaction>
    <physiologicalReaction direction="right-to-left" evidence="17">
        <dbReference type="Rhea" id="RHEA:50822"/>
    </physiologicalReaction>
</comment>
<feature type="transmembrane region" description="Helical" evidence="18">
    <location>
        <begin position="185"/>
        <end position="203"/>
    </location>
</feature>
<dbReference type="EMBL" id="MRZV01000031">
    <property type="protein sequence ID" value="PIK61458.1"/>
    <property type="molecule type" value="Genomic_DNA"/>
</dbReference>
<protein>
    <recommendedName>
        <fullName evidence="18">3-oxo-5alpha-steroid 4-dehydrogenase (NADP(+))</fullName>
        <ecNumber evidence="18">1.3.1.22</ecNumber>
    </recommendedName>
</protein>
<evidence type="ECO:0000259" key="19">
    <source>
        <dbReference type="Pfam" id="PF02544"/>
    </source>
</evidence>
<evidence type="ECO:0000256" key="9">
    <source>
        <dbReference type="ARBA" id="ARBA00022928"/>
    </source>
</evidence>
<keyword evidence="4 18" id="KW-0812">Transmembrane</keyword>
<evidence type="ECO:0000256" key="16">
    <source>
        <dbReference type="ARBA" id="ARBA00049166"/>
    </source>
</evidence>
<keyword evidence="21" id="KW-1185">Reference proteome</keyword>
<dbReference type="GO" id="GO:0030154">
    <property type="term" value="P:cell differentiation"/>
    <property type="evidence" value="ECO:0007669"/>
    <property type="project" value="UniProtKB-KW"/>
</dbReference>
<comment type="function">
    <text evidence="14">Converts testosterone into 5-alpha-dihydrotestosterone and progesterone or corticosterone into their corresponding 5-alpha-3-oxosteroids. It plays a central role in sexual differentiation and androgen physiology.</text>
</comment>
<dbReference type="GO" id="GO:0005789">
    <property type="term" value="C:endoplasmic reticulum membrane"/>
    <property type="evidence" value="ECO:0007669"/>
    <property type="project" value="UniProtKB-SubCell"/>
</dbReference>
<evidence type="ECO:0000256" key="13">
    <source>
        <dbReference type="ARBA" id="ARBA00023136"/>
    </source>
</evidence>
<comment type="similarity">
    <text evidence="3 18">Belongs to the steroid 5-alpha reductase family.</text>
</comment>